<feature type="transmembrane region" description="Helical" evidence="6">
    <location>
        <begin position="642"/>
        <end position="663"/>
    </location>
</feature>
<feature type="transmembrane region" description="Helical" evidence="6">
    <location>
        <begin position="569"/>
        <end position="589"/>
    </location>
</feature>
<feature type="domain" description="PLD phosphodiesterase" evidence="7">
    <location>
        <begin position="120"/>
        <end position="147"/>
    </location>
</feature>
<keyword evidence="9" id="KW-1185">Reference proteome</keyword>
<dbReference type="Proteomes" id="UP000448292">
    <property type="component" value="Unassembled WGS sequence"/>
</dbReference>
<keyword evidence="2" id="KW-0677">Repeat</keyword>
<dbReference type="Pfam" id="PF13091">
    <property type="entry name" value="PLDc_2"/>
    <property type="match status" value="1"/>
</dbReference>
<dbReference type="SUPFAM" id="SSF56024">
    <property type="entry name" value="Phospholipase D/nuclease"/>
    <property type="match status" value="2"/>
</dbReference>
<evidence type="ECO:0000256" key="2">
    <source>
        <dbReference type="ARBA" id="ARBA00022737"/>
    </source>
</evidence>
<organism evidence="8 9">
    <name type="scientific">Oceanidesulfovibrio indonesiensis</name>
    <dbReference type="NCBI Taxonomy" id="54767"/>
    <lineage>
        <taxon>Bacteria</taxon>
        <taxon>Pseudomonadati</taxon>
        <taxon>Thermodesulfobacteriota</taxon>
        <taxon>Desulfovibrionia</taxon>
        <taxon>Desulfovibrionales</taxon>
        <taxon>Desulfovibrionaceae</taxon>
        <taxon>Oceanidesulfovibrio</taxon>
    </lineage>
</organism>
<dbReference type="RefSeq" id="WP_144302296.1">
    <property type="nucleotide sequence ID" value="NZ_QMIE01000004.1"/>
</dbReference>
<keyword evidence="6" id="KW-0472">Membrane</keyword>
<dbReference type="GO" id="GO:0009395">
    <property type="term" value="P:phospholipid catabolic process"/>
    <property type="evidence" value="ECO:0007669"/>
    <property type="project" value="TreeGrafter"/>
</dbReference>
<sequence>MNGAFYWQKVRSDRLAFLQNGAAYFPAFVEAVRKAKRAVYIAGWDVDSRVVLTGMGSKHPLRLGEFLDQVAAERPELNIYLLVWDFSILFVAEREPAPIISLGWKRHVRVHYHADGEHPFGASHHQKFVVVDDTLCFAGGMDLAVRRWDRAEHYPDDPERLDPQGEPYDPYHDVHAVFDGEGGAVLGDYFRQRWLRATGKRLEKPDQEIRGPGEDLWPESVPPLCRDVDVYLARTEPRHKGFPEIREVEAMVLETIRRAKKHLYIENQYFSSASVREALVERLREDDCPEILIVLPKKSGSWLARKSMDALRAKTLKDLYEADVNGRLLVCYPACPNGKSTYVHAKLMIADDEFVTVGSANLANRSMGLDTELNIAIEAGSADNAAHIRKCIASFRASLLGEFLHMDSPDVQTYWNEHPSFNLVAGSLGRDGYSLQPVEYDETLAASLEKLNGEDRILDPERPVSLSRMLDLFLAEERRSESREHRKLILKAATMILLVIAGVVVWKFSGLGDDISAESLAGLGGELHDKVWALPVLIGIYSIGGVLMAPITVLIVATALIFSPFLAAVYSMAGCLANAAVTYGLGLMLGSRFVRKLAGKRINELSRRLAHSGVLTVALVRNLPIAPFSVVNMVAGASHIRFWDYLLGTFLGMLPGVIALTVFSGSIINAFREPTWWSVAVPVAAISVFVLFLRLLRKRSGGQEGGESNGDPEETEGRKTS</sequence>
<dbReference type="Pfam" id="PF00614">
    <property type="entry name" value="PLDc"/>
    <property type="match status" value="1"/>
</dbReference>
<dbReference type="InterPro" id="IPR025202">
    <property type="entry name" value="PLD-like_dom"/>
</dbReference>
<dbReference type="InterPro" id="IPR001736">
    <property type="entry name" value="PLipase_D/transphosphatidylase"/>
</dbReference>
<dbReference type="OrthoDB" id="8828485at2"/>
<evidence type="ECO:0000259" key="7">
    <source>
        <dbReference type="PROSITE" id="PS50035"/>
    </source>
</evidence>
<evidence type="ECO:0000256" key="1">
    <source>
        <dbReference type="ARBA" id="ARBA00000798"/>
    </source>
</evidence>
<feature type="region of interest" description="Disordered" evidence="5">
    <location>
        <begin position="700"/>
        <end position="721"/>
    </location>
</feature>
<keyword evidence="6" id="KW-0812">Transmembrane</keyword>
<comment type="catalytic activity">
    <reaction evidence="1">
        <text>a 1,2-diacyl-sn-glycero-3-phosphocholine + H2O = a 1,2-diacyl-sn-glycero-3-phosphate + choline + H(+)</text>
        <dbReference type="Rhea" id="RHEA:14445"/>
        <dbReference type="ChEBI" id="CHEBI:15354"/>
        <dbReference type="ChEBI" id="CHEBI:15377"/>
        <dbReference type="ChEBI" id="CHEBI:15378"/>
        <dbReference type="ChEBI" id="CHEBI:57643"/>
        <dbReference type="ChEBI" id="CHEBI:58608"/>
        <dbReference type="EC" id="3.1.4.4"/>
    </reaction>
</comment>
<dbReference type="InterPro" id="IPR032816">
    <property type="entry name" value="VTT_dom"/>
</dbReference>
<keyword evidence="6" id="KW-1133">Transmembrane helix</keyword>
<keyword evidence="3" id="KW-0378">Hydrolase</keyword>
<evidence type="ECO:0000256" key="3">
    <source>
        <dbReference type="ARBA" id="ARBA00022801"/>
    </source>
</evidence>
<evidence type="ECO:0000256" key="4">
    <source>
        <dbReference type="ARBA" id="ARBA00023098"/>
    </source>
</evidence>
<accession>A0A7M3MGX0</accession>
<keyword evidence="4" id="KW-0443">Lipid metabolism</keyword>
<dbReference type="PANTHER" id="PTHR18896:SF76">
    <property type="entry name" value="PHOSPHOLIPASE"/>
    <property type="match status" value="1"/>
</dbReference>
<dbReference type="SMART" id="SM00155">
    <property type="entry name" value="PLDc"/>
    <property type="match status" value="2"/>
</dbReference>
<evidence type="ECO:0000256" key="5">
    <source>
        <dbReference type="SAM" id="MobiDB-lite"/>
    </source>
</evidence>
<dbReference type="CDD" id="cd09143">
    <property type="entry name" value="PLDc_vPLD1_2_like_bac_2"/>
    <property type="match status" value="1"/>
</dbReference>
<evidence type="ECO:0000313" key="8">
    <source>
        <dbReference type="EMBL" id="TVM18295.1"/>
    </source>
</evidence>
<dbReference type="Pfam" id="PF09335">
    <property type="entry name" value="VTT_dom"/>
    <property type="match status" value="1"/>
</dbReference>
<gene>
    <name evidence="8" type="ORF">DPQ33_05955</name>
</gene>
<comment type="caution">
    <text evidence="8">The sequence shown here is derived from an EMBL/GenBank/DDBJ whole genome shotgun (WGS) entry which is preliminary data.</text>
</comment>
<dbReference type="PROSITE" id="PS50035">
    <property type="entry name" value="PLD"/>
    <property type="match status" value="2"/>
</dbReference>
<reference evidence="8 9" key="1">
    <citation type="submission" date="2018-06" db="EMBL/GenBank/DDBJ databases">
        <title>Complete genome of Desulfovibrio indonesiensis P37SLT.</title>
        <authorList>
            <person name="Crispim J.S."/>
            <person name="Vidigal P.M.P."/>
            <person name="Silva L.C.F."/>
            <person name="Laguardia C.N."/>
            <person name="Araujo L.C."/>
            <person name="Dias R.S."/>
            <person name="Sousa M.P."/>
            <person name="Paula S.O."/>
            <person name="Silva C."/>
        </authorList>
    </citation>
    <scope>NUCLEOTIDE SEQUENCE [LARGE SCALE GENOMIC DNA]</scope>
    <source>
        <strain evidence="8 9">P37SLT</strain>
    </source>
</reference>
<evidence type="ECO:0000256" key="6">
    <source>
        <dbReference type="SAM" id="Phobius"/>
    </source>
</evidence>
<dbReference type="EMBL" id="QMIE01000004">
    <property type="protein sequence ID" value="TVM18295.1"/>
    <property type="molecule type" value="Genomic_DNA"/>
</dbReference>
<protein>
    <recommendedName>
        <fullName evidence="7">PLD phosphodiesterase domain-containing protein</fullName>
    </recommendedName>
</protein>
<dbReference type="Gene3D" id="3.30.870.10">
    <property type="entry name" value="Endonuclease Chain A"/>
    <property type="match status" value="2"/>
</dbReference>
<name>A0A7M3MGX0_9BACT</name>
<proteinExistence type="predicted"/>
<dbReference type="AlphaFoldDB" id="A0A7M3MGX0"/>
<feature type="transmembrane region" description="Helical" evidence="6">
    <location>
        <begin position="675"/>
        <end position="696"/>
    </location>
</feature>
<dbReference type="CDD" id="cd09140">
    <property type="entry name" value="PLDc_vPLD1_2_like_bac_1"/>
    <property type="match status" value="1"/>
</dbReference>
<dbReference type="GO" id="GO:0004630">
    <property type="term" value="F:phospholipase D activity"/>
    <property type="evidence" value="ECO:0007669"/>
    <property type="project" value="TreeGrafter"/>
</dbReference>
<dbReference type="PANTHER" id="PTHR18896">
    <property type="entry name" value="PHOSPHOLIPASE D"/>
    <property type="match status" value="1"/>
</dbReference>
<feature type="transmembrane region" description="Helical" evidence="6">
    <location>
        <begin position="532"/>
        <end position="562"/>
    </location>
</feature>
<feature type="domain" description="PLD phosphodiesterase" evidence="7">
    <location>
        <begin position="339"/>
        <end position="366"/>
    </location>
</feature>
<feature type="transmembrane region" description="Helical" evidence="6">
    <location>
        <begin position="609"/>
        <end position="630"/>
    </location>
</feature>
<dbReference type="InterPro" id="IPR015679">
    <property type="entry name" value="PLipase_D_fam"/>
</dbReference>
<feature type="transmembrane region" description="Helical" evidence="6">
    <location>
        <begin position="488"/>
        <end position="506"/>
    </location>
</feature>
<dbReference type="GO" id="GO:0005886">
    <property type="term" value="C:plasma membrane"/>
    <property type="evidence" value="ECO:0007669"/>
    <property type="project" value="TreeGrafter"/>
</dbReference>
<evidence type="ECO:0000313" key="9">
    <source>
        <dbReference type="Proteomes" id="UP000448292"/>
    </source>
</evidence>